<evidence type="ECO:0000256" key="3">
    <source>
        <dbReference type="ARBA" id="ARBA00023163"/>
    </source>
</evidence>
<protein>
    <submittedName>
        <fullName evidence="4">Global nitrogen regulator</fullName>
    </submittedName>
</protein>
<dbReference type="InterPro" id="IPR014710">
    <property type="entry name" value="RmlC-like_jellyroll"/>
</dbReference>
<dbReference type="Pfam" id="PF00027">
    <property type="entry name" value="cNMP_binding"/>
    <property type="match status" value="1"/>
</dbReference>
<dbReference type="InterPro" id="IPR000595">
    <property type="entry name" value="cNMP-bd_dom"/>
</dbReference>
<dbReference type="GO" id="GO:0005829">
    <property type="term" value="C:cytosol"/>
    <property type="evidence" value="ECO:0007669"/>
    <property type="project" value="TreeGrafter"/>
</dbReference>
<dbReference type="PROSITE" id="PS51063">
    <property type="entry name" value="HTH_CRP_2"/>
    <property type="match status" value="1"/>
</dbReference>
<dbReference type="CDD" id="cd00038">
    <property type="entry name" value="CAP_ED"/>
    <property type="match status" value="1"/>
</dbReference>
<dbReference type="PANTHER" id="PTHR24567:SF74">
    <property type="entry name" value="HTH-TYPE TRANSCRIPTIONAL REGULATOR ARCR"/>
    <property type="match status" value="1"/>
</dbReference>
<evidence type="ECO:0000256" key="1">
    <source>
        <dbReference type="ARBA" id="ARBA00023015"/>
    </source>
</evidence>
<dbReference type="GeneID" id="23111843"/>
<dbReference type="InterPro" id="IPR036388">
    <property type="entry name" value="WH-like_DNA-bd_sf"/>
</dbReference>
<reference evidence="4" key="1">
    <citation type="submission" date="2019-11" db="EMBL/GenBank/DDBJ databases">
        <authorList>
            <person name="Feng L."/>
        </authorList>
    </citation>
    <scope>NUCLEOTIDE SEQUENCE</scope>
    <source>
        <strain evidence="4">CbolteaeLFYP116</strain>
    </source>
</reference>
<dbReference type="SUPFAM" id="SSF51206">
    <property type="entry name" value="cAMP-binding domain-like"/>
    <property type="match status" value="1"/>
</dbReference>
<keyword evidence="3" id="KW-0804">Transcription</keyword>
<dbReference type="RefSeq" id="WP_002574286.1">
    <property type="nucleotide sequence ID" value="NZ_BAABXO010000001.1"/>
</dbReference>
<dbReference type="InterPro" id="IPR036390">
    <property type="entry name" value="WH_DNA-bd_sf"/>
</dbReference>
<dbReference type="PANTHER" id="PTHR24567">
    <property type="entry name" value="CRP FAMILY TRANSCRIPTIONAL REGULATORY PROTEIN"/>
    <property type="match status" value="1"/>
</dbReference>
<dbReference type="Gene3D" id="2.60.120.10">
    <property type="entry name" value="Jelly Rolls"/>
    <property type="match status" value="1"/>
</dbReference>
<dbReference type="InterPro" id="IPR018490">
    <property type="entry name" value="cNMP-bd_dom_sf"/>
</dbReference>
<keyword evidence="1" id="KW-0805">Transcription regulation</keyword>
<dbReference type="PROSITE" id="PS50042">
    <property type="entry name" value="CNMP_BINDING_3"/>
    <property type="match status" value="1"/>
</dbReference>
<dbReference type="InterPro" id="IPR012318">
    <property type="entry name" value="HTH_CRP"/>
</dbReference>
<dbReference type="GO" id="GO:0003677">
    <property type="term" value="F:DNA binding"/>
    <property type="evidence" value="ECO:0007669"/>
    <property type="project" value="UniProtKB-KW"/>
</dbReference>
<evidence type="ECO:0000313" key="4">
    <source>
        <dbReference type="EMBL" id="VYS94042.1"/>
    </source>
</evidence>
<dbReference type="GO" id="GO:0003700">
    <property type="term" value="F:DNA-binding transcription factor activity"/>
    <property type="evidence" value="ECO:0007669"/>
    <property type="project" value="TreeGrafter"/>
</dbReference>
<name>A0A6N2SM07_9FIRM</name>
<dbReference type="Pfam" id="PF13545">
    <property type="entry name" value="HTH_Crp_2"/>
    <property type="match status" value="1"/>
</dbReference>
<dbReference type="EMBL" id="CACRTF010000010">
    <property type="protein sequence ID" value="VYS94042.1"/>
    <property type="molecule type" value="Genomic_DNA"/>
</dbReference>
<dbReference type="SUPFAM" id="SSF46785">
    <property type="entry name" value="Winged helix' DNA-binding domain"/>
    <property type="match status" value="1"/>
</dbReference>
<keyword evidence="2" id="KW-0238">DNA-binding</keyword>
<dbReference type="AlphaFoldDB" id="A0A6N2SM07"/>
<organism evidence="4">
    <name type="scientific">Enterocloster bolteae</name>
    <dbReference type="NCBI Taxonomy" id="208479"/>
    <lineage>
        <taxon>Bacteria</taxon>
        <taxon>Bacillati</taxon>
        <taxon>Bacillota</taxon>
        <taxon>Clostridia</taxon>
        <taxon>Lachnospirales</taxon>
        <taxon>Lachnospiraceae</taxon>
        <taxon>Enterocloster</taxon>
    </lineage>
</organism>
<dbReference type="InterPro" id="IPR050397">
    <property type="entry name" value="Env_Response_Regulators"/>
</dbReference>
<gene>
    <name evidence="4" type="primary">ntcA_1</name>
    <name evidence="4" type="ORF">CBLFYP116_01235</name>
</gene>
<dbReference type="Gene3D" id="1.10.10.10">
    <property type="entry name" value="Winged helix-like DNA-binding domain superfamily/Winged helix DNA-binding domain"/>
    <property type="match status" value="1"/>
</dbReference>
<dbReference type="SMART" id="SM00419">
    <property type="entry name" value="HTH_CRP"/>
    <property type="match status" value="1"/>
</dbReference>
<accession>A0A6N2SM07</accession>
<proteinExistence type="predicted"/>
<sequence length="228" mass="25716">MTVKEALEQADFFRAAGAGSRDEIAGFAYIRRFGKGAHVFYDREESTCLYFLVEGVASLYKINSLGEKKVIFVYGPGNLLNEDSLLRLTSAVNCEVREDSLVMVLPAERFIQVMDKDGRLAREVMGAMALKIRRLYRQLKNTTNALSGEKRLAAKLFKLGKDYGVCSGDGIMIDMNLSITYLADMLGSKRETVSRQVKRLTELGLINMEKNRITIPDMKKISEYFKQP</sequence>
<dbReference type="SMART" id="SM00100">
    <property type="entry name" value="cNMP"/>
    <property type="match status" value="1"/>
</dbReference>
<evidence type="ECO:0000256" key="2">
    <source>
        <dbReference type="ARBA" id="ARBA00023125"/>
    </source>
</evidence>